<dbReference type="InterPro" id="IPR027417">
    <property type="entry name" value="P-loop_NTPase"/>
</dbReference>
<dbReference type="GO" id="GO:0005524">
    <property type="term" value="F:ATP binding"/>
    <property type="evidence" value="ECO:0007669"/>
    <property type="project" value="UniProtKB-KW"/>
</dbReference>
<evidence type="ECO:0000256" key="3">
    <source>
        <dbReference type="ARBA" id="ARBA00022801"/>
    </source>
</evidence>
<evidence type="ECO:0000256" key="5">
    <source>
        <dbReference type="ARBA" id="ARBA00022840"/>
    </source>
</evidence>
<keyword evidence="5" id="KW-0067">ATP-binding</keyword>
<evidence type="ECO:0000256" key="1">
    <source>
        <dbReference type="ARBA" id="ARBA00007913"/>
    </source>
</evidence>
<feature type="domain" description="DNA2/NAM7 helicase helicase" evidence="6">
    <location>
        <begin position="35"/>
        <end position="241"/>
    </location>
</feature>
<dbReference type="InterPro" id="IPR041679">
    <property type="entry name" value="DNA2/NAM7-like_C"/>
</dbReference>
<dbReference type="PANTHER" id="PTHR43788">
    <property type="entry name" value="DNA2/NAM7 HELICASE FAMILY MEMBER"/>
    <property type="match status" value="1"/>
</dbReference>
<name>A0A0F9HMW3_9ZZZZ</name>
<feature type="domain" description="DNA2/NAM7 helicase-like C-terminal" evidence="7">
    <location>
        <begin position="287"/>
        <end position="493"/>
    </location>
</feature>
<keyword evidence="3" id="KW-0378">Hydrolase</keyword>
<evidence type="ECO:0000313" key="8">
    <source>
        <dbReference type="EMBL" id="KKM04582.1"/>
    </source>
</evidence>
<dbReference type="InterPro" id="IPR041677">
    <property type="entry name" value="DNA2/NAM7_AAA_11"/>
</dbReference>
<keyword evidence="4" id="KW-0347">Helicase</keyword>
<evidence type="ECO:0000259" key="6">
    <source>
        <dbReference type="Pfam" id="PF13086"/>
    </source>
</evidence>
<evidence type="ECO:0000259" key="7">
    <source>
        <dbReference type="Pfam" id="PF13087"/>
    </source>
</evidence>
<evidence type="ECO:0000256" key="4">
    <source>
        <dbReference type="ARBA" id="ARBA00022806"/>
    </source>
</evidence>
<dbReference type="SUPFAM" id="SSF52540">
    <property type="entry name" value="P-loop containing nucleoside triphosphate hydrolases"/>
    <property type="match status" value="1"/>
</dbReference>
<accession>A0A0F9HMW3</accession>
<dbReference type="GO" id="GO:0016787">
    <property type="term" value="F:hydrolase activity"/>
    <property type="evidence" value="ECO:0007669"/>
    <property type="project" value="UniProtKB-KW"/>
</dbReference>
<dbReference type="InterPro" id="IPR050534">
    <property type="entry name" value="Coronavir_polyprotein_1ab"/>
</dbReference>
<dbReference type="Gene3D" id="3.40.50.300">
    <property type="entry name" value="P-loop containing nucleotide triphosphate hydrolases"/>
    <property type="match status" value="2"/>
</dbReference>
<dbReference type="GO" id="GO:0043139">
    <property type="term" value="F:5'-3' DNA helicase activity"/>
    <property type="evidence" value="ECO:0007669"/>
    <property type="project" value="TreeGrafter"/>
</dbReference>
<dbReference type="CDD" id="cd18808">
    <property type="entry name" value="SF1_C_Upf1"/>
    <property type="match status" value="1"/>
</dbReference>
<organism evidence="8">
    <name type="scientific">marine sediment metagenome</name>
    <dbReference type="NCBI Taxonomy" id="412755"/>
    <lineage>
        <taxon>unclassified sequences</taxon>
        <taxon>metagenomes</taxon>
        <taxon>ecological metagenomes</taxon>
    </lineage>
</organism>
<proteinExistence type="inferred from homology"/>
<comment type="similarity">
    <text evidence="1">Belongs to the DNA2/NAM7 helicase family.</text>
</comment>
<keyword evidence="2" id="KW-0547">Nucleotide-binding</keyword>
<dbReference type="Pfam" id="PF13087">
    <property type="entry name" value="AAA_12"/>
    <property type="match status" value="1"/>
</dbReference>
<gene>
    <name evidence="8" type="ORF">LCGC14_1762780</name>
</gene>
<dbReference type="PANTHER" id="PTHR43788:SF8">
    <property type="entry name" value="DNA-BINDING PROTEIN SMUBP-2"/>
    <property type="match status" value="1"/>
</dbReference>
<dbReference type="Pfam" id="PF13086">
    <property type="entry name" value="AAA_11"/>
    <property type="match status" value="1"/>
</dbReference>
<protein>
    <recommendedName>
        <fullName evidence="9">AAA+ ATPase domain-containing protein</fullName>
    </recommendedName>
</protein>
<evidence type="ECO:0000256" key="2">
    <source>
        <dbReference type="ARBA" id="ARBA00022741"/>
    </source>
</evidence>
<reference evidence="8" key="1">
    <citation type="journal article" date="2015" name="Nature">
        <title>Complex archaea that bridge the gap between prokaryotes and eukaryotes.</title>
        <authorList>
            <person name="Spang A."/>
            <person name="Saw J.H."/>
            <person name="Jorgensen S.L."/>
            <person name="Zaremba-Niedzwiedzka K."/>
            <person name="Martijn J."/>
            <person name="Lind A.E."/>
            <person name="van Eijk R."/>
            <person name="Schleper C."/>
            <person name="Guy L."/>
            <person name="Ettema T.J."/>
        </authorList>
    </citation>
    <scope>NUCLEOTIDE SEQUENCE</scope>
</reference>
<dbReference type="EMBL" id="LAZR01016419">
    <property type="protein sequence ID" value="KKM04582.1"/>
    <property type="molecule type" value="Genomic_DNA"/>
</dbReference>
<comment type="caution">
    <text evidence="8">The sequence shown here is derived from an EMBL/GenBank/DDBJ whole genome shotgun (WGS) entry which is preliminary data.</text>
</comment>
<dbReference type="AlphaFoldDB" id="A0A0F9HMW3"/>
<dbReference type="InterPro" id="IPR047187">
    <property type="entry name" value="SF1_C_Upf1"/>
</dbReference>
<evidence type="ECO:0008006" key="9">
    <source>
        <dbReference type="Google" id="ProtNLM"/>
    </source>
</evidence>
<sequence>MIIQNLEQYSYLIDAILNPALSHQYFLGDKDTDIVKFIFYTFPIFILQGPPGTGKTWTAKELIKLSLKKDHFKRILISSKEHAALDDLLNKTFRMCQDLDINPKPILVRLISTEREREYTPKSIAFKHFPKQIAIKMLNDISSWKPENEKYNKLINYISEVIEEENVAPSREWVDIIRESANLVFCTSMAVDLRELELSSPNFDLVIVEEAGKTYPSELFRPLQLGNKWVLIGDQNQLPPFRLNDIEAIINEELDLTEEANQDNLDFNESEFLEFRKLVLNELKIFQSLFERFKGISPSYNSADKRKSCDTLMDQYRLPSKISKMISNVFYDEEFNQQISDSNDFLVEPYQFKEEQLIWINTKQDKRFNEQRKGTDIYNLGEARLILDLLKSIKISSKYKNFKVAILTPYKEQMEILQANLPNILKNLPGIYIKESCYTIDSFQGQEAELVIISLVRSNRKETAQTAWGFVRNPERLNVMLSRAKKIEIIVGNFDMCMIHKRNQSMDKFVKVAEFIQEEGKIINFDELIF</sequence>